<sequence length="419" mass="49094">MLDYIKFEIKNTDLIKRIWSHSDLVYKSEHSFVNKNTGEIRTVDNRQYVNLILSKHPNKLEVSGSLHKLFNNGLHNANDFTVNDCINTLENLVSRFGLVPDDCYINNLEFGVNFETPGNVSEVVKWLRFHNKNQFIKYPDLAECYFAGTSYFGVKAYNKTLNYPEYAQPNLMRFEGKTRQSKYLLSKGIETLSDLLKPTTYSVLLKVLLSEWNNVLIFDKRTKKGKRFCNTDFWLEILENNHRNTFVNTKKKYYKMLGEKGLQNLIYKRISDKLDQLKICAVSTISATGTLAHTELQTAPISPKALVQFPPIVKMESNTPNQRETVRLCEVTKLNISMQKKGSEFICSAGLKYYSETEPETYQRLKEKYLTFDKWGLGLPDQFYYIAHNVRNKFFNEIHNRKKFEQRNYPKQQLQFNFN</sequence>
<evidence type="ECO:0000313" key="2">
    <source>
        <dbReference type="Proteomes" id="UP000294419"/>
    </source>
</evidence>
<evidence type="ECO:0000313" key="1">
    <source>
        <dbReference type="EMBL" id="QBO57445.1"/>
    </source>
</evidence>
<protein>
    <submittedName>
        <fullName evidence="1">Uncharacterized protein</fullName>
    </submittedName>
</protein>
<organism evidence="1 2">
    <name type="scientific">Chryseobacterium salivictor</name>
    <dbReference type="NCBI Taxonomy" id="2547600"/>
    <lineage>
        <taxon>Bacteria</taxon>
        <taxon>Pseudomonadati</taxon>
        <taxon>Bacteroidota</taxon>
        <taxon>Flavobacteriia</taxon>
        <taxon>Flavobacteriales</taxon>
        <taxon>Weeksellaceae</taxon>
        <taxon>Chryseobacterium group</taxon>
        <taxon>Chryseobacterium</taxon>
    </lineage>
</organism>
<dbReference type="RefSeq" id="WP_133438948.1">
    <property type="nucleotide sequence ID" value="NZ_CP037954.1"/>
</dbReference>
<dbReference type="AlphaFoldDB" id="A0A4P6ZDD3"/>
<dbReference type="KEGG" id="csal:NBC122_00609"/>
<gene>
    <name evidence="1" type="ORF">NBC122_00609</name>
</gene>
<name>A0A4P6ZDD3_9FLAO</name>
<dbReference type="EMBL" id="CP037954">
    <property type="protein sequence ID" value="QBO57445.1"/>
    <property type="molecule type" value="Genomic_DNA"/>
</dbReference>
<accession>A0A4P6ZDD3</accession>
<dbReference type="OrthoDB" id="795069at2"/>
<dbReference type="Proteomes" id="UP000294419">
    <property type="component" value="Chromosome"/>
</dbReference>
<keyword evidence="2" id="KW-1185">Reference proteome</keyword>
<proteinExistence type="predicted"/>
<reference evidence="1 2" key="1">
    <citation type="submission" date="2019-03" db="EMBL/GenBank/DDBJ databases">
        <authorList>
            <person name="Kim H."/>
            <person name="Yu S.-M."/>
        </authorList>
    </citation>
    <scope>NUCLEOTIDE SEQUENCE [LARGE SCALE GENOMIC DNA]</scope>
    <source>
        <strain evidence="1 2">NBC122</strain>
    </source>
</reference>